<dbReference type="Proteomes" id="UP001484097">
    <property type="component" value="Unassembled WGS sequence"/>
</dbReference>
<accession>A0ABV0II82</accession>
<proteinExistence type="predicted"/>
<name>A0ABV0II82_9MICC</name>
<evidence type="ECO:0000313" key="2">
    <source>
        <dbReference type="Proteomes" id="UP001484097"/>
    </source>
</evidence>
<dbReference type="RefSeq" id="WP_347920431.1">
    <property type="nucleotide sequence ID" value="NZ_JBDXMX010000003.1"/>
</dbReference>
<evidence type="ECO:0008006" key="3">
    <source>
        <dbReference type="Google" id="ProtNLM"/>
    </source>
</evidence>
<evidence type="ECO:0000313" key="1">
    <source>
        <dbReference type="EMBL" id="MEO9247775.1"/>
    </source>
</evidence>
<sequence>MRIRTLLRTVAVLSLAVGAGLLGVSGAWALWSVSAPAETGTVQSANLVVKANGEPLLVNGTSTTVKLADPKSALTPTTPMYATLTLSNHSDATAGLDLTATVGKAAVISATAGLARAVTVETAAGRCAAASFAPTSSATVVQNGSQTFCLRLSLPANAPGTLSGASATVTIPVHVEQVR</sequence>
<comment type="caution">
    <text evidence="1">The sequence shown here is derived from an EMBL/GenBank/DDBJ whole genome shotgun (WGS) entry which is preliminary data.</text>
</comment>
<reference evidence="1 2" key="1">
    <citation type="submission" date="2024-05" db="EMBL/GenBank/DDBJ databases">
        <authorList>
            <person name="Yi C."/>
        </authorList>
    </citation>
    <scope>NUCLEOTIDE SEQUENCE [LARGE SCALE GENOMIC DNA]</scope>
    <source>
        <strain evidence="1 2">XS13</strain>
    </source>
</reference>
<keyword evidence="2" id="KW-1185">Reference proteome</keyword>
<organism evidence="1 2">
    <name type="scientific">Citricoccus nitrophenolicus</name>
    <dbReference type="NCBI Taxonomy" id="863575"/>
    <lineage>
        <taxon>Bacteria</taxon>
        <taxon>Bacillati</taxon>
        <taxon>Actinomycetota</taxon>
        <taxon>Actinomycetes</taxon>
        <taxon>Micrococcales</taxon>
        <taxon>Micrococcaceae</taxon>
        <taxon>Citricoccus</taxon>
    </lineage>
</organism>
<dbReference type="EMBL" id="JBDXMX010000003">
    <property type="protein sequence ID" value="MEO9247775.1"/>
    <property type="molecule type" value="Genomic_DNA"/>
</dbReference>
<protein>
    <recommendedName>
        <fullName evidence="3">Ribosomally synthesized peptide with SipW-like signal peptide</fullName>
    </recommendedName>
</protein>
<gene>
    <name evidence="1" type="ORF">ABDK96_08795</name>
</gene>